<dbReference type="PROSITE" id="PS50885">
    <property type="entry name" value="HAMP"/>
    <property type="match status" value="1"/>
</dbReference>
<sequence length="690" mass="72179">MALGLRGRLVLGFSSLVLVLVAVVGTSIVRVGAQRSVVDTMASKSVPTAIAGQRLAGAVHATLEGLRASMMTRSATDKANWAEAWKTVDAMKAELDRLTLDNANDQAVWAEVVSSLTHLRSRQDSVIALVGTPAETPGMELFVKEVEPALGKMGEAARKLLDEEARNAQAEGRIGVLRPMANIGSAAAAAAGNLQGFLLTGQEKLYQASQEAIANVGKSASSLSVRRKSLSEAQAAAMDELLALVEDLDPKLEILHASRVSDGWNMASKTFDGEVLPAATKVLTVLEGKGSELGFVGTQVSELQQDAAGVRTNAEELVILLLVMLGAAIVVATGILWATQRAIVPPLLRITQAMGRLAEGELGLAIPETGRKDEVGRMASALQIFKDNAEQVRRMEEEAGQERQAARVRQRNALLEMADNFETAVGTVVEQVAVAVHKLSDGAQHLAQTARQTLDRSETVATSAAQGNQNVATVAAATEELSSSISEISRQMSEANQVAASAVEEAKNTDRSVQTLAETARRIDDVVKLIQDIAAQTNLLALNATIEAARAGDAGKGFAVVASEVKALANQTASATEDIQAQVAAIQRETEVSVKAIRGIGTTIDRISAITAGVAAAVEEQGAATAEISRNIAEAADGTQSVASVIGEVHNAAELTGSAADNLKQVSGGLSVEADRLKLEVGRFLANVRA</sequence>
<dbReference type="PROSITE" id="PS50111">
    <property type="entry name" value="CHEMOTAXIS_TRANSDUC_2"/>
    <property type="match status" value="1"/>
</dbReference>
<feature type="domain" description="HAMP" evidence="6">
    <location>
        <begin position="341"/>
        <end position="394"/>
    </location>
</feature>
<dbReference type="RefSeq" id="WP_379875562.1">
    <property type="nucleotide sequence ID" value="NZ_JBHUIP010000004.1"/>
</dbReference>
<evidence type="ECO:0000259" key="5">
    <source>
        <dbReference type="PROSITE" id="PS50111"/>
    </source>
</evidence>
<dbReference type="Pfam" id="PF00015">
    <property type="entry name" value="MCPsignal"/>
    <property type="match status" value="1"/>
</dbReference>
<gene>
    <name evidence="7" type="ORF">ACFSM5_06870</name>
</gene>
<evidence type="ECO:0000313" key="8">
    <source>
        <dbReference type="Proteomes" id="UP001597295"/>
    </source>
</evidence>
<protein>
    <submittedName>
        <fullName evidence="7">Methyl-accepting chemotaxis protein</fullName>
    </submittedName>
</protein>
<dbReference type="CDD" id="cd06225">
    <property type="entry name" value="HAMP"/>
    <property type="match status" value="1"/>
</dbReference>
<organism evidence="7 8">
    <name type="scientific">Lacibacterium aquatile</name>
    <dbReference type="NCBI Taxonomy" id="1168082"/>
    <lineage>
        <taxon>Bacteria</taxon>
        <taxon>Pseudomonadati</taxon>
        <taxon>Pseudomonadota</taxon>
        <taxon>Alphaproteobacteria</taxon>
        <taxon>Rhodospirillales</taxon>
        <taxon>Rhodospirillaceae</taxon>
    </lineage>
</organism>
<accession>A0ABW5DRT3</accession>
<dbReference type="Proteomes" id="UP001597295">
    <property type="component" value="Unassembled WGS sequence"/>
</dbReference>
<dbReference type="EMBL" id="JBHUIP010000004">
    <property type="protein sequence ID" value="MFD2262604.1"/>
    <property type="molecule type" value="Genomic_DNA"/>
</dbReference>
<reference evidence="8" key="1">
    <citation type="journal article" date="2019" name="Int. J. Syst. Evol. Microbiol.">
        <title>The Global Catalogue of Microorganisms (GCM) 10K type strain sequencing project: providing services to taxonomists for standard genome sequencing and annotation.</title>
        <authorList>
            <consortium name="The Broad Institute Genomics Platform"/>
            <consortium name="The Broad Institute Genome Sequencing Center for Infectious Disease"/>
            <person name="Wu L."/>
            <person name="Ma J."/>
        </authorList>
    </citation>
    <scope>NUCLEOTIDE SEQUENCE [LARGE SCALE GENOMIC DNA]</scope>
    <source>
        <strain evidence="8">CGMCC 1.19062</strain>
    </source>
</reference>
<feature type="transmembrane region" description="Helical" evidence="4">
    <location>
        <begin position="317"/>
        <end position="339"/>
    </location>
</feature>
<name>A0ABW5DRT3_9PROT</name>
<dbReference type="PANTHER" id="PTHR32089">
    <property type="entry name" value="METHYL-ACCEPTING CHEMOTAXIS PROTEIN MCPB"/>
    <property type="match status" value="1"/>
</dbReference>
<dbReference type="PANTHER" id="PTHR32089:SF112">
    <property type="entry name" value="LYSOZYME-LIKE PROTEIN-RELATED"/>
    <property type="match status" value="1"/>
</dbReference>
<evidence type="ECO:0000259" key="6">
    <source>
        <dbReference type="PROSITE" id="PS50885"/>
    </source>
</evidence>
<feature type="domain" description="Methyl-accepting transducer" evidence="5">
    <location>
        <begin position="428"/>
        <end position="657"/>
    </location>
</feature>
<keyword evidence="4" id="KW-0472">Membrane</keyword>
<evidence type="ECO:0000256" key="1">
    <source>
        <dbReference type="ARBA" id="ARBA00023224"/>
    </source>
</evidence>
<evidence type="ECO:0000256" key="4">
    <source>
        <dbReference type="SAM" id="Phobius"/>
    </source>
</evidence>
<keyword evidence="4" id="KW-0812">Transmembrane</keyword>
<dbReference type="SMART" id="SM00304">
    <property type="entry name" value="HAMP"/>
    <property type="match status" value="1"/>
</dbReference>
<keyword evidence="1 3" id="KW-0807">Transducer</keyword>
<comment type="similarity">
    <text evidence="2">Belongs to the methyl-accepting chemotaxis (MCP) protein family.</text>
</comment>
<evidence type="ECO:0000313" key="7">
    <source>
        <dbReference type="EMBL" id="MFD2262604.1"/>
    </source>
</evidence>
<evidence type="ECO:0000256" key="2">
    <source>
        <dbReference type="ARBA" id="ARBA00029447"/>
    </source>
</evidence>
<evidence type="ECO:0000256" key="3">
    <source>
        <dbReference type="PROSITE-ProRule" id="PRU00284"/>
    </source>
</evidence>
<dbReference type="InterPro" id="IPR003660">
    <property type="entry name" value="HAMP_dom"/>
</dbReference>
<dbReference type="Gene3D" id="1.10.287.950">
    <property type="entry name" value="Methyl-accepting chemotaxis protein"/>
    <property type="match status" value="1"/>
</dbReference>
<dbReference type="SMART" id="SM00283">
    <property type="entry name" value="MA"/>
    <property type="match status" value="1"/>
</dbReference>
<dbReference type="Pfam" id="PF00672">
    <property type="entry name" value="HAMP"/>
    <property type="match status" value="1"/>
</dbReference>
<keyword evidence="8" id="KW-1185">Reference proteome</keyword>
<keyword evidence="4" id="KW-1133">Transmembrane helix</keyword>
<dbReference type="SUPFAM" id="SSF58104">
    <property type="entry name" value="Methyl-accepting chemotaxis protein (MCP) signaling domain"/>
    <property type="match status" value="1"/>
</dbReference>
<dbReference type="InterPro" id="IPR004089">
    <property type="entry name" value="MCPsignal_dom"/>
</dbReference>
<proteinExistence type="inferred from homology"/>
<dbReference type="Gene3D" id="6.10.340.10">
    <property type="match status" value="1"/>
</dbReference>
<comment type="caution">
    <text evidence="7">The sequence shown here is derived from an EMBL/GenBank/DDBJ whole genome shotgun (WGS) entry which is preliminary data.</text>
</comment>